<evidence type="ECO:0000256" key="3">
    <source>
        <dbReference type="ARBA" id="ARBA00010131"/>
    </source>
</evidence>
<dbReference type="Proteomes" id="UP000248484">
    <property type="component" value="Chromosome 4"/>
</dbReference>
<feature type="transmembrane region" description="Helical" evidence="8">
    <location>
        <begin position="432"/>
        <end position="452"/>
    </location>
</feature>
<dbReference type="RefSeq" id="XP_054940046.1">
    <property type="nucleotide sequence ID" value="XM_055084071.1"/>
</dbReference>
<keyword evidence="7 8" id="KW-0472">Membrane</keyword>
<reference evidence="10" key="1">
    <citation type="submission" date="2025-08" db="UniProtKB">
        <authorList>
            <consortium name="RefSeq"/>
        </authorList>
    </citation>
    <scope>IDENTIFICATION</scope>
    <source>
        <tissue evidence="10">Muscle</tissue>
    </source>
</reference>
<evidence type="ECO:0000313" key="9">
    <source>
        <dbReference type="Proteomes" id="UP000248484"/>
    </source>
</evidence>
<evidence type="ECO:0000256" key="2">
    <source>
        <dbReference type="ARBA" id="ARBA00004370"/>
    </source>
</evidence>
<dbReference type="GeneID" id="102992797"/>
<comment type="similarity">
    <text evidence="3">Belongs to the ODR-4 family.</text>
</comment>
<dbReference type="GO" id="GO:0012505">
    <property type="term" value="C:endomembrane system"/>
    <property type="evidence" value="ECO:0007669"/>
    <property type="project" value="TreeGrafter"/>
</dbReference>
<dbReference type="GO" id="GO:0008104">
    <property type="term" value="P:intracellular protein localization"/>
    <property type="evidence" value="ECO:0007669"/>
    <property type="project" value="TreeGrafter"/>
</dbReference>
<evidence type="ECO:0000256" key="8">
    <source>
        <dbReference type="SAM" id="Phobius"/>
    </source>
</evidence>
<proteinExistence type="inferred from homology"/>
<gene>
    <name evidence="10" type="primary">ODR4</name>
</gene>
<evidence type="ECO:0000256" key="4">
    <source>
        <dbReference type="ARBA" id="ARBA00020550"/>
    </source>
</evidence>
<keyword evidence="5 8" id="KW-0812">Transmembrane</keyword>
<keyword evidence="6 8" id="KW-1133">Transmembrane helix</keyword>
<dbReference type="Pfam" id="PF14778">
    <property type="entry name" value="ODR4-like"/>
    <property type="match status" value="1"/>
</dbReference>
<comment type="function">
    <text evidence="1">May play a role in the trafficking of a subset of G-protein coupled receptors.</text>
</comment>
<dbReference type="PANTHER" id="PTHR33966:SF1">
    <property type="entry name" value="PROTEIN ODR-4 HOMOLOG"/>
    <property type="match status" value="1"/>
</dbReference>
<protein>
    <recommendedName>
        <fullName evidence="4">Protein odr-4 homolog</fullName>
    </recommendedName>
</protein>
<evidence type="ECO:0000313" key="10">
    <source>
        <dbReference type="RefSeq" id="XP_054940046.1"/>
    </source>
</evidence>
<dbReference type="CTD" id="54953"/>
<dbReference type="InterPro" id="IPR029454">
    <property type="entry name" value="ODR-4-like"/>
</dbReference>
<dbReference type="OrthoDB" id="21458at2759"/>
<dbReference type="GO" id="GO:0016020">
    <property type="term" value="C:membrane"/>
    <property type="evidence" value="ECO:0007669"/>
    <property type="project" value="UniProtKB-SubCell"/>
</dbReference>
<accession>A0A9W2WL84</accession>
<name>A0A9W2WL84_PHYMC</name>
<keyword evidence="9" id="KW-1185">Reference proteome</keyword>
<dbReference type="PANTHER" id="PTHR33966">
    <property type="entry name" value="PROTEIN ODR-4 HOMOLOG"/>
    <property type="match status" value="1"/>
</dbReference>
<dbReference type="KEGG" id="pcad:102992797"/>
<evidence type="ECO:0000256" key="6">
    <source>
        <dbReference type="ARBA" id="ARBA00022989"/>
    </source>
</evidence>
<dbReference type="AlphaFoldDB" id="A0A9W2WL84"/>
<sequence>MGRTYIVEETVGQYLSNISLQGKAFVSGLLIGQCSSQKDYVILATRTPPKEEQDESSKHSKAKLDNLDEEWATEHANQVSRMLPGGLLVLGVFIITTLEMGNEFQNTLHRLVFAVEKSMNKKRLWNFTDEEVSERVTLHFCSSTKKIFCRTYDIHNPTSSAKPADWKYQNGLSASWLSLECTVYINIHVPLSTTSVSYTLEKNTKNGLIHWAKQIENSIYLINGQVKDGDCDLLGGQKKSSRGNTQATNRSFDVRVLTQLLLNSDHRSTATVQICSGSVNLKGAVKCRAYIHSNKPKVKDAVQAMKRDILNTVADRCEILFEDLLLNEIPEQKDSEKEFHILPHRVFVPIPGSTVMLCDYKFGDESAEEIRDHFIEMLDHIIQTEDLEIAEEINTACVSSSMNTEASLDNTDDEPPKQPIKTIIVLKIQQNIGVIAAFAVAALAAGISFHYFSD</sequence>
<organism evidence="9 10">
    <name type="scientific">Physeter macrocephalus</name>
    <name type="common">Sperm whale</name>
    <name type="synonym">Physeter catodon</name>
    <dbReference type="NCBI Taxonomy" id="9755"/>
    <lineage>
        <taxon>Eukaryota</taxon>
        <taxon>Metazoa</taxon>
        <taxon>Chordata</taxon>
        <taxon>Craniata</taxon>
        <taxon>Vertebrata</taxon>
        <taxon>Euteleostomi</taxon>
        <taxon>Mammalia</taxon>
        <taxon>Eutheria</taxon>
        <taxon>Laurasiatheria</taxon>
        <taxon>Artiodactyla</taxon>
        <taxon>Whippomorpha</taxon>
        <taxon>Cetacea</taxon>
        <taxon>Odontoceti</taxon>
        <taxon>Physeteridae</taxon>
        <taxon>Physeter</taxon>
    </lineage>
</organism>
<evidence type="ECO:0000256" key="7">
    <source>
        <dbReference type="ARBA" id="ARBA00023136"/>
    </source>
</evidence>
<evidence type="ECO:0000256" key="5">
    <source>
        <dbReference type="ARBA" id="ARBA00022692"/>
    </source>
</evidence>
<evidence type="ECO:0000256" key="1">
    <source>
        <dbReference type="ARBA" id="ARBA00003891"/>
    </source>
</evidence>
<comment type="subcellular location">
    <subcellularLocation>
        <location evidence="2">Membrane</location>
    </subcellularLocation>
</comment>